<dbReference type="EMBL" id="CP019344">
    <property type="protein sequence ID" value="ARN76870.1"/>
    <property type="molecule type" value="Genomic_DNA"/>
</dbReference>
<dbReference type="Proteomes" id="UP000193431">
    <property type="component" value="Chromosome"/>
</dbReference>
<gene>
    <name evidence="1" type="ORF">BST97_02000</name>
</gene>
<name>A0A1W6MH10_9FLAO</name>
<dbReference type="OrthoDB" id="9793216at2"/>
<protein>
    <submittedName>
        <fullName evidence="1">Uncharacterized protein</fullName>
    </submittedName>
</protein>
<dbReference type="AlphaFoldDB" id="A0A1W6MH10"/>
<dbReference type="Gene3D" id="1.20.120.450">
    <property type="entry name" value="dinb family like domain"/>
    <property type="match status" value="1"/>
</dbReference>
<dbReference type="InterPro" id="IPR034660">
    <property type="entry name" value="DinB/YfiT-like"/>
</dbReference>
<reference evidence="1 2" key="1">
    <citation type="submission" date="2016-11" db="EMBL/GenBank/DDBJ databases">
        <title>Trade-off between light-utilization and light-protection in marine flavobacteria.</title>
        <authorList>
            <person name="Kumagai Y."/>
        </authorList>
    </citation>
    <scope>NUCLEOTIDE SEQUENCE [LARGE SCALE GENOMIC DNA]</scope>
    <source>
        <strain evidence="1 2">JCM 13191</strain>
    </source>
</reference>
<dbReference type="STRING" id="331648.BST97_02000"/>
<sequence>MKQILDFKVGLQQPLEHHYVPGKWSIAQMFMNKLDMERVFHYRAWRFLGGDNTPLTGFDKDEFVGALGDLVPIAIGIAKADLKQLFAITRTLTIDIFKNASSDQLQFKGNASGKNITARVIPFFHSWIQQTS</sequence>
<dbReference type="RefSeq" id="WP_085765670.1">
    <property type="nucleotide sequence ID" value="NZ_CP019344.1"/>
</dbReference>
<evidence type="ECO:0000313" key="1">
    <source>
        <dbReference type="EMBL" id="ARN76870.1"/>
    </source>
</evidence>
<proteinExistence type="predicted"/>
<organism evidence="1 2">
    <name type="scientific">Nonlabens spongiae</name>
    <dbReference type="NCBI Taxonomy" id="331648"/>
    <lineage>
        <taxon>Bacteria</taxon>
        <taxon>Pseudomonadati</taxon>
        <taxon>Bacteroidota</taxon>
        <taxon>Flavobacteriia</taxon>
        <taxon>Flavobacteriales</taxon>
        <taxon>Flavobacteriaceae</taxon>
        <taxon>Nonlabens</taxon>
    </lineage>
</organism>
<keyword evidence="2" id="KW-1185">Reference proteome</keyword>
<accession>A0A1W6MH10</accession>
<dbReference type="SUPFAM" id="SSF109854">
    <property type="entry name" value="DinB/YfiT-like putative metalloenzymes"/>
    <property type="match status" value="1"/>
</dbReference>
<evidence type="ECO:0000313" key="2">
    <source>
        <dbReference type="Proteomes" id="UP000193431"/>
    </source>
</evidence>